<comment type="subunit">
    <text evidence="5">Binds ribosomal protein uS19.</text>
</comment>
<dbReference type="InterPro" id="IPR036976">
    <property type="entry name" value="RimM_N_sf"/>
</dbReference>
<evidence type="ECO:0000259" key="6">
    <source>
        <dbReference type="Pfam" id="PF01782"/>
    </source>
</evidence>
<dbReference type="GO" id="GO:0006364">
    <property type="term" value="P:rRNA processing"/>
    <property type="evidence" value="ECO:0007669"/>
    <property type="project" value="UniProtKB-UniRule"/>
</dbReference>
<evidence type="ECO:0000256" key="5">
    <source>
        <dbReference type="HAMAP-Rule" id="MF_00014"/>
    </source>
</evidence>
<keyword evidence="9" id="KW-1185">Reference proteome</keyword>
<proteinExistence type="inferred from homology"/>
<comment type="similarity">
    <text evidence="5">Belongs to the RimM family.</text>
</comment>
<dbReference type="SUPFAM" id="SSF50346">
    <property type="entry name" value="PRC-barrel domain"/>
    <property type="match status" value="1"/>
</dbReference>
<dbReference type="Gene3D" id="2.40.30.60">
    <property type="entry name" value="RimM"/>
    <property type="match status" value="1"/>
</dbReference>
<dbReference type="Pfam" id="PF24986">
    <property type="entry name" value="PRC_RimM"/>
    <property type="match status" value="1"/>
</dbReference>
<keyword evidence="4 5" id="KW-0143">Chaperone</keyword>
<reference evidence="8 9" key="1">
    <citation type="submission" date="2017-08" db="EMBL/GenBank/DDBJ databases">
        <title>Halovibrio sewagensis sp. nov., isolated from wastewater of high salinity.</title>
        <authorList>
            <person name="Dong X."/>
            <person name="Zhang G."/>
        </authorList>
    </citation>
    <scope>NUCLEOTIDE SEQUENCE [LARGE SCALE GENOMIC DNA]</scope>
    <source>
        <strain evidence="8 9">YL5-2</strain>
    </source>
</reference>
<dbReference type="PANTHER" id="PTHR33692:SF1">
    <property type="entry name" value="RIBOSOME MATURATION FACTOR RIMM"/>
    <property type="match status" value="1"/>
</dbReference>
<feature type="domain" description="RimM N-terminal" evidence="6">
    <location>
        <begin position="8"/>
        <end position="92"/>
    </location>
</feature>
<dbReference type="InterPro" id="IPR009000">
    <property type="entry name" value="Transl_B-barrel_sf"/>
</dbReference>
<comment type="function">
    <text evidence="5">An accessory protein needed during the final step in the assembly of 30S ribosomal subunit, possibly for assembly of the head region. Essential for efficient processing of 16S rRNA. May be needed both before and after RbfA during the maturation of 16S rRNA. It has affinity for free ribosomal 30S subunits but not for 70S ribosomes.</text>
</comment>
<comment type="subcellular location">
    <subcellularLocation>
        <location evidence="5">Cytoplasm</location>
    </subcellularLocation>
</comment>
<comment type="domain">
    <text evidence="5">The PRC barrel domain binds ribosomal protein uS19.</text>
</comment>
<dbReference type="InterPro" id="IPR011033">
    <property type="entry name" value="PRC_barrel-like_sf"/>
</dbReference>
<evidence type="ECO:0000256" key="4">
    <source>
        <dbReference type="ARBA" id="ARBA00023186"/>
    </source>
</evidence>
<name>A0A2A2F3P5_9GAMM</name>
<dbReference type="HAMAP" id="MF_00014">
    <property type="entry name" value="Ribosome_mat_RimM"/>
    <property type="match status" value="1"/>
</dbReference>
<dbReference type="RefSeq" id="WP_095617686.1">
    <property type="nucleotide sequence ID" value="NZ_NSKD01000004.1"/>
</dbReference>
<evidence type="ECO:0000313" key="8">
    <source>
        <dbReference type="EMBL" id="PAU80066.1"/>
    </source>
</evidence>
<evidence type="ECO:0000313" key="9">
    <source>
        <dbReference type="Proteomes" id="UP000218896"/>
    </source>
</evidence>
<keyword evidence="2 5" id="KW-0690">Ribosome biogenesis</keyword>
<keyword evidence="3 5" id="KW-0698">rRNA processing</keyword>
<dbReference type="AlphaFoldDB" id="A0A2A2F3P5"/>
<comment type="caution">
    <text evidence="8">The sequence shown here is derived from an EMBL/GenBank/DDBJ whole genome shotgun (WGS) entry which is preliminary data.</text>
</comment>
<dbReference type="GO" id="GO:0005840">
    <property type="term" value="C:ribosome"/>
    <property type="evidence" value="ECO:0007669"/>
    <property type="project" value="InterPro"/>
</dbReference>
<evidence type="ECO:0000256" key="1">
    <source>
        <dbReference type="ARBA" id="ARBA00022490"/>
    </source>
</evidence>
<sequence>MGGGETVLGQITSVYGVQGWVKVYSYTEPRENIFQYSNWTLVDGRSPSREPRKVRLVTGKPHGKTLVARLEGIEDRDQAASLCGLDIRVETSELPPLGEGEYYWYQLQGLRVRTADDGHDLGVVDHLIETGSNDVLVVRADAASMDGRERLIPFLPDEIIRSVNLEDGVLEADWDPEF</sequence>
<gene>
    <name evidence="5" type="primary">rimM</name>
    <name evidence="8" type="ORF">CK501_10460</name>
</gene>
<dbReference type="Pfam" id="PF01782">
    <property type="entry name" value="RimM"/>
    <property type="match status" value="1"/>
</dbReference>
<dbReference type="EMBL" id="NSKD01000004">
    <property type="protein sequence ID" value="PAU80066.1"/>
    <property type="molecule type" value="Genomic_DNA"/>
</dbReference>
<dbReference type="Gene3D" id="2.30.30.240">
    <property type="entry name" value="PRC-barrel domain"/>
    <property type="match status" value="1"/>
</dbReference>
<dbReference type="InterPro" id="IPR011961">
    <property type="entry name" value="RimM"/>
</dbReference>
<dbReference type="GO" id="GO:0042274">
    <property type="term" value="P:ribosomal small subunit biogenesis"/>
    <property type="evidence" value="ECO:0007669"/>
    <property type="project" value="UniProtKB-UniRule"/>
</dbReference>
<evidence type="ECO:0000256" key="2">
    <source>
        <dbReference type="ARBA" id="ARBA00022517"/>
    </source>
</evidence>
<protein>
    <recommendedName>
        <fullName evidence="5">Ribosome maturation factor RimM</fullName>
    </recommendedName>
</protein>
<dbReference type="InterPro" id="IPR056792">
    <property type="entry name" value="PRC_RimM"/>
</dbReference>
<dbReference type="InterPro" id="IPR002676">
    <property type="entry name" value="RimM_N"/>
</dbReference>
<keyword evidence="1 5" id="KW-0963">Cytoplasm</keyword>
<feature type="domain" description="Ribosome maturation factor RimM PRC barrel" evidence="7">
    <location>
        <begin position="104"/>
        <end position="175"/>
    </location>
</feature>
<dbReference type="Proteomes" id="UP000218896">
    <property type="component" value="Unassembled WGS sequence"/>
</dbReference>
<dbReference type="PANTHER" id="PTHR33692">
    <property type="entry name" value="RIBOSOME MATURATION FACTOR RIMM"/>
    <property type="match status" value="1"/>
</dbReference>
<evidence type="ECO:0000259" key="7">
    <source>
        <dbReference type="Pfam" id="PF24986"/>
    </source>
</evidence>
<dbReference type="OrthoDB" id="9783509at2"/>
<dbReference type="GO" id="GO:0005737">
    <property type="term" value="C:cytoplasm"/>
    <property type="evidence" value="ECO:0007669"/>
    <property type="project" value="UniProtKB-SubCell"/>
</dbReference>
<dbReference type="NCBIfam" id="TIGR02273">
    <property type="entry name" value="16S_RimM"/>
    <property type="match status" value="1"/>
</dbReference>
<dbReference type="GO" id="GO:0043022">
    <property type="term" value="F:ribosome binding"/>
    <property type="evidence" value="ECO:0007669"/>
    <property type="project" value="InterPro"/>
</dbReference>
<dbReference type="SUPFAM" id="SSF50447">
    <property type="entry name" value="Translation proteins"/>
    <property type="match status" value="1"/>
</dbReference>
<organism evidence="8 9">
    <name type="scientific">Halovibrio salipaludis</name>
    <dbReference type="NCBI Taxonomy" id="2032626"/>
    <lineage>
        <taxon>Bacteria</taxon>
        <taxon>Pseudomonadati</taxon>
        <taxon>Pseudomonadota</taxon>
        <taxon>Gammaproteobacteria</taxon>
        <taxon>Oceanospirillales</taxon>
        <taxon>Halomonadaceae</taxon>
        <taxon>Halovibrio</taxon>
    </lineage>
</organism>
<evidence type="ECO:0000256" key="3">
    <source>
        <dbReference type="ARBA" id="ARBA00022552"/>
    </source>
</evidence>
<accession>A0A2A2F3P5</accession>